<name>A0ABZ0RGJ8_9BACT</name>
<organism evidence="1 2">
    <name type="scientific">Coraliomargarita algicola</name>
    <dbReference type="NCBI Taxonomy" id="3092156"/>
    <lineage>
        <taxon>Bacteria</taxon>
        <taxon>Pseudomonadati</taxon>
        <taxon>Verrucomicrobiota</taxon>
        <taxon>Opitutia</taxon>
        <taxon>Puniceicoccales</taxon>
        <taxon>Coraliomargaritaceae</taxon>
        <taxon>Coraliomargarita</taxon>
    </lineage>
</organism>
<accession>A0ABZ0RGJ8</accession>
<evidence type="ECO:0000313" key="2">
    <source>
        <dbReference type="Proteomes" id="UP001324993"/>
    </source>
</evidence>
<reference evidence="1 2" key="1">
    <citation type="submission" date="2023-11" db="EMBL/GenBank/DDBJ databases">
        <title>Coraliomargarita sp. nov., isolated from marine algae.</title>
        <authorList>
            <person name="Lee J.K."/>
            <person name="Baek J.H."/>
            <person name="Kim J.M."/>
            <person name="Choi D.G."/>
            <person name="Jeon C.O."/>
        </authorList>
    </citation>
    <scope>NUCLEOTIDE SEQUENCE [LARGE SCALE GENOMIC DNA]</scope>
    <source>
        <strain evidence="1 2">J2-16</strain>
    </source>
</reference>
<keyword evidence="2" id="KW-1185">Reference proteome</keyword>
<proteinExistence type="predicted"/>
<dbReference type="RefSeq" id="WP_319832186.1">
    <property type="nucleotide sequence ID" value="NZ_CP138858.1"/>
</dbReference>
<protein>
    <submittedName>
        <fullName evidence="1">Uncharacterized protein</fullName>
    </submittedName>
</protein>
<evidence type="ECO:0000313" key="1">
    <source>
        <dbReference type="EMBL" id="WPJ95294.1"/>
    </source>
</evidence>
<sequence length="101" mass="11316">MPASNSSLSLHFESDIGGFRVEPDTEIENIFTLSFFSTNQQQIELNKYCSISDALSAVAQQQTGFAQWDQLPPEQLPHRVHNLASWKFSQKEGTFPHAACS</sequence>
<dbReference type="Proteomes" id="UP001324993">
    <property type="component" value="Chromosome"/>
</dbReference>
<dbReference type="EMBL" id="CP138858">
    <property type="protein sequence ID" value="WPJ95294.1"/>
    <property type="molecule type" value="Genomic_DNA"/>
</dbReference>
<gene>
    <name evidence="1" type="ORF">SH580_17875</name>
</gene>